<proteinExistence type="predicted"/>
<keyword evidence="3" id="KW-1185">Reference proteome</keyword>
<dbReference type="EMBL" id="JAQQWE010000006">
    <property type="protein sequence ID" value="KAK7948559.1"/>
    <property type="molecule type" value="Genomic_DNA"/>
</dbReference>
<dbReference type="GeneID" id="92078729"/>
<feature type="compositionally biased region" description="Polar residues" evidence="1">
    <location>
        <begin position="416"/>
        <end position="429"/>
    </location>
</feature>
<feature type="compositionally biased region" description="Basic and acidic residues" evidence="1">
    <location>
        <begin position="507"/>
        <end position="525"/>
    </location>
</feature>
<feature type="compositionally biased region" description="Low complexity" evidence="1">
    <location>
        <begin position="324"/>
        <end position="336"/>
    </location>
</feature>
<feature type="compositionally biased region" description="Low complexity" evidence="1">
    <location>
        <begin position="875"/>
        <end position="886"/>
    </location>
</feature>
<evidence type="ECO:0008006" key="4">
    <source>
        <dbReference type="Google" id="ProtNLM"/>
    </source>
</evidence>
<feature type="region of interest" description="Disordered" evidence="1">
    <location>
        <begin position="74"/>
        <end position="100"/>
    </location>
</feature>
<feature type="compositionally biased region" description="Polar residues" evidence="1">
    <location>
        <begin position="622"/>
        <end position="635"/>
    </location>
</feature>
<feature type="compositionally biased region" description="Polar residues" evidence="1">
    <location>
        <begin position="181"/>
        <end position="190"/>
    </location>
</feature>
<feature type="region of interest" description="Disordered" evidence="1">
    <location>
        <begin position="798"/>
        <end position="821"/>
    </location>
</feature>
<feature type="compositionally biased region" description="Pro residues" evidence="1">
    <location>
        <begin position="979"/>
        <end position="989"/>
    </location>
</feature>
<feature type="compositionally biased region" description="Basic and acidic residues" evidence="1">
    <location>
        <begin position="998"/>
        <end position="1010"/>
    </location>
</feature>
<dbReference type="Proteomes" id="UP001391051">
    <property type="component" value="Unassembled WGS sequence"/>
</dbReference>
<feature type="compositionally biased region" description="Basic residues" evidence="1">
    <location>
        <begin position="916"/>
        <end position="927"/>
    </location>
</feature>
<name>A0ABR1Q7P5_9PEZI</name>
<reference evidence="2 3" key="1">
    <citation type="submission" date="2023-01" db="EMBL/GenBank/DDBJ databases">
        <title>Analysis of 21 Apiospora genomes using comparative genomics revels a genus with tremendous synthesis potential of carbohydrate active enzymes and secondary metabolites.</title>
        <authorList>
            <person name="Sorensen T."/>
        </authorList>
    </citation>
    <scope>NUCLEOTIDE SEQUENCE [LARGE SCALE GENOMIC DNA]</scope>
    <source>
        <strain evidence="2 3">CBS 24483</strain>
    </source>
</reference>
<protein>
    <recommendedName>
        <fullName evidence="4">Protamine P1</fullName>
    </recommendedName>
</protein>
<gene>
    <name evidence="2" type="ORF">PG986_009445</name>
</gene>
<feature type="region of interest" description="Disordered" evidence="1">
    <location>
        <begin position="844"/>
        <end position="1038"/>
    </location>
</feature>
<evidence type="ECO:0000313" key="3">
    <source>
        <dbReference type="Proteomes" id="UP001391051"/>
    </source>
</evidence>
<organism evidence="2 3">
    <name type="scientific">Apiospora aurea</name>
    <dbReference type="NCBI Taxonomy" id="335848"/>
    <lineage>
        <taxon>Eukaryota</taxon>
        <taxon>Fungi</taxon>
        <taxon>Dikarya</taxon>
        <taxon>Ascomycota</taxon>
        <taxon>Pezizomycotina</taxon>
        <taxon>Sordariomycetes</taxon>
        <taxon>Xylariomycetidae</taxon>
        <taxon>Amphisphaeriales</taxon>
        <taxon>Apiosporaceae</taxon>
        <taxon>Apiospora</taxon>
    </lineage>
</organism>
<feature type="compositionally biased region" description="Polar residues" evidence="1">
    <location>
        <begin position="117"/>
        <end position="127"/>
    </location>
</feature>
<feature type="compositionally biased region" description="Polar residues" evidence="1">
    <location>
        <begin position="856"/>
        <end position="874"/>
    </location>
</feature>
<sequence>MDMDWWEQAQPREEPLHCAAPQSPEDVLYLGSDDGLDDATKAAKRRRYEEKGRQYLRGRPLRLFSASLRGPFEKSSGWQNPWLPKNGTLPPSSLRPTVTKPAVKAAIRRTIHKLEGTANSTPDTRGSMQCHLPSPESNQDFQLDDYDSLGPDKRSRIQSWAKNVTTGALEKDSFWAPAQAKLQTPDNVTNKRPAENNWLKSKLSKRSKSNHPLSSALMTPTPVIPSEPVRDTSPPSFAVSQEASDTTQQHPLPDLDIVASSPGAAQGMAQFVAESSQAIAESSYPGLERSLAPHSSPKDLNPMSLIPSDANVPDQLPANNNIYSETSSELSSLRSSQVTPASPIREIEQTDDLPNLETAAKFHEPVENATASGDSHTEEADSNFESHLDQSFHYKTRPSRKDATRPVTAEPAATVPLSQPTQTGTPVSENHQDYVTFKTRQTQRDDIDAIFPQCASAISVFVGDPQSDTKTPSVIDNEETGDQRTVEPPPPPPSSTILPSTVNADAVCKHSTEQNDRPSSKEAESRLPPNQDIADPNQPESLPAVGGTFRSKATCSKESFSSPVVDGDTTLVVAAMDVDGQLDNTSFFHPPERLHMVKYAEGAPLLASLAARASSLVDSRQVSVEQPVSTNSPISSEGEKRGMIDNASPRHEFDGEETEVHIPLSQMEWGIGERETHSPTCSSSAAVEKPLFPFSNEAVESMAGNIEQVLDNNTQQELLTMEAQLDAADTTVHIKTEPDEEIPALAAYDTSMPGPSSIMLDQSALRPSQQSPWGMVDADALLEVKNEFQATNLAVPRPDLGTLPNTASQLPSHLQSPWGGVDARTPIRPYGSIPVSSLLNVTPQWSSRSQPEDKASNSLRSHVSFASQPSDTPNSFLRGRLSSSSLETPQAAQRREETPEPELSVKSFAKFNTPSPKRKPRGYKHPRLSGSRLPSTQVLVDATDGNPWGTQGSRSNLRVSFAPLPCDEKDSANTVSPQAPRPASPPPAITPREDDDDTDHRFWKHFDAVKSRGGHPPKADTQERLLPRESQQRPVSPEVGAMAEAFREADTYHISNLLEPRAPSAQEDEEALPVGSCQKDGPAIDASQSPWREESQGLDAVAEVMQNLDDFLNPQWGEESDLGMAL</sequence>
<accession>A0ABR1Q7P5</accession>
<feature type="region of interest" description="Disordered" evidence="1">
    <location>
        <begin position="112"/>
        <end position="152"/>
    </location>
</feature>
<evidence type="ECO:0000256" key="1">
    <source>
        <dbReference type="SAM" id="MobiDB-lite"/>
    </source>
</evidence>
<feature type="compositionally biased region" description="Basic and acidic residues" evidence="1">
    <location>
        <begin position="375"/>
        <end position="392"/>
    </location>
</feature>
<feature type="region of interest" description="Disordered" evidence="1">
    <location>
        <begin position="180"/>
        <end position="254"/>
    </location>
</feature>
<evidence type="ECO:0000313" key="2">
    <source>
        <dbReference type="EMBL" id="KAK7948559.1"/>
    </source>
</evidence>
<feature type="region of interest" description="Disordered" evidence="1">
    <location>
        <begin position="622"/>
        <end position="642"/>
    </location>
</feature>
<feature type="region of interest" description="Disordered" evidence="1">
    <location>
        <begin position="1060"/>
        <end position="1097"/>
    </location>
</feature>
<comment type="caution">
    <text evidence="2">The sequence shown here is derived from an EMBL/GenBank/DDBJ whole genome shotgun (WGS) entry which is preliminary data.</text>
</comment>
<feature type="compositionally biased region" description="Polar residues" evidence="1">
    <location>
        <begin position="233"/>
        <end position="250"/>
    </location>
</feature>
<feature type="compositionally biased region" description="Basic and acidic residues" evidence="1">
    <location>
        <begin position="1017"/>
        <end position="1031"/>
    </location>
</feature>
<feature type="compositionally biased region" description="Polar residues" evidence="1">
    <location>
        <begin position="948"/>
        <end position="958"/>
    </location>
</feature>
<feature type="compositionally biased region" description="Polar residues" evidence="1">
    <location>
        <begin position="803"/>
        <end position="815"/>
    </location>
</feature>
<feature type="region of interest" description="Disordered" evidence="1">
    <location>
        <begin position="275"/>
        <end position="432"/>
    </location>
</feature>
<dbReference type="RefSeq" id="XP_066698065.1">
    <property type="nucleotide sequence ID" value="XM_066845667.1"/>
</dbReference>
<feature type="region of interest" description="Disordered" evidence="1">
    <location>
        <begin position="462"/>
        <end position="548"/>
    </location>
</feature>